<comment type="caution">
    <text evidence="1">The sequence shown here is derived from an EMBL/GenBank/DDBJ whole genome shotgun (WGS) entry which is preliminary data.</text>
</comment>
<gene>
    <name evidence="1" type="ORF">KIN20_011189</name>
</gene>
<accession>A0AAD5M912</accession>
<organism evidence="1 2">
    <name type="scientific">Parelaphostrongylus tenuis</name>
    <name type="common">Meningeal worm</name>
    <dbReference type="NCBI Taxonomy" id="148309"/>
    <lineage>
        <taxon>Eukaryota</taxon>
        <taxon>Metazoa</taxon>
        <taxon>Ecdysozoa</taxon>
        <taxon>Nematoda</taxon>
        <taxon>Chromadorea</taxon>
        <taxon>Rhabditida</taxon>
        <taxon>Rhabditina</taxon>
        <taxon>Rhabditomorpha</taxon>
        <taxon>Strongyloidea</taxon>
        <taxon>Metastrongylidae</taxon>
        <taxon>Parelaphostrongylus</taxon>
    </lineage>
</organism>
<evidence type="ECO:0000313" key="2">
    <source>
        <dbReference type="Proteomes" id="UP001196413"/>
    </source>
</evidence>
<proteinExistence type="predicted"/>
<reference evidence="1" key="1">
    <citation type="submission" date="2021-06" db="EMBL/GenBank/DDBJ databases">
        <title>Parelaphostrongylus tenuis whole genome reference sequence.</title>
        <authorList>
            <person name="Garwood T.J."/>
            <person name="Larsen P.A."/>
            <person name="Fountain-Jones N.M."/>
            <person name="Garbe J.R."/>
            <person name="Macchietto M.G."/>
            <person name="Kania S.A."/>
            <person name="Gerhold R.W."/>
            <person name="Richards J.E."/>
            <person name="Wolf T.M."/>
        </authorList>
    </citation>
    <scope>NUCLEOTIDE SEQUENCE</scope>
    <source>
        <strain evidence="1">MNPRO001-30</strain>
        <tissue evidence="1">Meninges</tissue>
    </source>
</reference>
<dbReference type="AlphaFoldDB" id="A0AAD5M912"/>
<sequence>MLITFIVRSTINDKPLLPWDAGRGTVYERKETMREILVEDSKTWPELFKRGEKKTTKVVRTYEKVQEYTYDIDKYDPDLVD</sequence>
<evidence type="ECO:0000313" key="1">
    <source>
        <dbReference type="EMBL" id="KAJ1354302.1"/>
    </source>
</evidence>
<keyword evidence="2" id="KW-1185">Reference proteome</keyword>
<dbReference type="Proteomes" id="UP001196413">
    <property type="component" value="Unassembled WGS sequence"/>
</dbReference>
<name>A0AAD5M912_PARTN</name>
<protein>
    <submittedName>
        <fullName evidence="1">Uncharacterized protein</fullName>
    </submittedName>
</protein>
<dbReference type="EMBL" id="JAHQIW010002017">
    <property type="protein sequence ID" value="KAJ1354302.1"/>
    <property type="molecule type" value="Genomic_DNA"/>
</dbReference>